<dbReference type="InterPro" id="IPR050663">
    <property type="entry name" value="Ankyrin-SOCS_Box"/>
</dbReference>
<evidence type="ECO:0000256" key="1">
    <source>
        <dbReference type="ARBA" id="ARBA00022737"/>
    </source>
</evidence>
<protein>
    <submittedName>
        <fullName evidence="4">Uncharacterized protein</fullName>
    </submittedName>
</protein>
<dbReference type="PROSITE" id="PS50088">
    <property type="entry name" value="ANK_REPEAT"/>
    <property type="match status" value="4"/>
</dbReference>
<dbReference type="Proteomes" id="UP000835052">
    <property type="component" value="Unassembled WGS sequence"/>
</dbReference>
<accession>A0A8S1HR57</accession>
<dbReference type="Pfam" id="PF13606">
    <property type="entry name" value="Ank_3"/>
    <property type="match status" value="1"/>
</dbReference>
<name>A0A8S1HR57_9PELO</name>
<sequence>MGQKSIRSMRLDELLYIMQLAADGDNATEIARRKGAGKLVELLEAHQKKEELFRNASKNGDLDEVRMYIRRGMNIDSRDPENNQTALMFSASQGHWLVLKELLKRGADVDARDKDGHTALHLAAVSTAPKKILAKLVEYGSDVDAPSNSGRTPLYLATAHNRISALKALIELGADVNFCPTSMKEQFIPLHVAAYNGYFLATKLLVQSGSDYQWKSSNSQTALSYAEEKNHEGIVQYLKSLI</sequence>
<dbReference type="AlphaFoldDB" id="A0A8S1HR57"/>
<dbReference type="InterPro" id="IPR036770">
    <property type="entry name" value="Ankyrin_rpt-contain_sf"/>
</dbReference>
<dbReference type="Gene3D" id="1.25.40.20">
    <property type="entry name" value="Ankyrin repeat-containing domain"/>
    <property type="match status" value="2"/>
</dbReference>
<dbReference type="GO" id="GO:0000976">
    <property type="term" value="F:transcription cis-regulatory region binding"/>
    <property type="evidence" value="ECO:0007669"/>
    <property type="project" value="TreeGrafter"/>
</dbReference>
<evidence type="ECO:0000313" key="5">
    <source>
        <dbReference type="Proteomes" id="UP000835052"/>
    </source>
</evidence>
<dbReference type="SUPFAM" id="SSF48403">
    <property type="entry name" value="Ankyrin repeat"/>
    <property type="match status" value="1"/>
</dbReference>
<reference evidence="4" key="1">
    <citation type="submission" date="2020-10" db="EMBL/GenBank/DDBJ databases">
        <authorList>
            <person name="Kikuchi T."/>
        </authorList>
    </citation>
    <scope>NUCLEOTIDE SEQUENCE</scope>
    <source>
        <strain evidence="4">NKZ352</strain>
    </source>
</reference>
<dbReference type="GO" id="GO:0005634">
    <property type="term" value="C:nucleus"/>
    <property type="evidence" value="ECO:0007669"/>
    <property type="project" value="TreeGrafter"/>
</dbReference>
<proteinExistence type="predicted"/>
<organism evidence="4 5">
    <name type="scientific">Caenorhabditis auriculariae</name>
    <dbReference type="NCBI Taxonomy" id="2777116"/>
    <lineage>
        <taxon>Eukaryota</taxon>
        <taxon>Metazoa</taxon>
        <taxon>Ecdysozoa</taxon>
        <taxon>Nematoda</taxon>
        <taxon>Chromadorea</taxon>
        <taxon>Rhabditida</taxon>
        <taxon>Rhabditina</taxon>
        <taxon>Rhabditomorpha</taxon>
        <taxon>Rhabditoidea</taxon>
        <taxon>Rhabditidae</taxon>
        <taxon>Peloderinae</taxon>
        <taxon>Caenorhabditis</taxon>
    </lineage>
</organism>
<feature type="repeat" description="ANK" evidence="3">
    <location>
        <begin position="149"/>
        <end position="181"/>
    </location>
</feature>
<keyword evidence="1" id="KW-0677">Repeat</keyword>
<comment type="caution">
    <text evidence="4">The sequence shown here is derived from an EMBL/GenBank/DDBJ whole genome shotgun (WGS) entry which is preliminary data.</text>
</comment>
<feature type="repeat" description="ANK" evidence="3">
    <location>
        <begin position="82"/>
        <end position="114"/>
    </location>
</feature>
<keyword evidence="5" id="KW-1185">Reference proteome</keyword>
<dbReference type="InterPro" id="IPR002110">
    <property type="entry name" value="Ankyrin_rpt"/>
</dbReference>
<evidence type="ECO:0000256" key="2">
    <source>
        <dbReference type="ARBA" id="ARBA00023043"/>
    </source>
</evidence>
<dbReference type="SMART" id="SM00248">
    <property type="entry name" value="ANK"/>
    <property type="match status" value="4"/>
</dbReference>
<dbReference type="GO" id="GO:0045944">
    <property type="term" value="P:positive regulation of transcription by RNA polymerase II"/>
    <property type="evidence" value="ECO:0007669"/>
    <property type="project" value="TreeGrafter"/>
</dbReference>
<dbReference type="Pfam" id="PF12796">
    <property type="entry name" value="Ank_2"/>
    <property type="match status" value="2"/>
</dbReference>
<keyword evidence="2 3" id="KW-0040">ANK repeat</keyword>
<dbReference type="PROSITE" id="PS50297">
    <property type="entry name" value="ANK_REP_REGION"/>
    <property type="match status" value="4"/>
</dbReference>
<dbReference type="PANTHER" id="PTHR24193:SF121">
    <property type="entry name" value="ADA2A-CONTAINING COMPLEX COMPONENT 3, ISOFORM D"/>
    <property type="match status" value="1"/>
</dbReference>
<evidence type="ECO:0000313" key="4">
    <source>
        <dbReference type="EMBL" id="CAD6199010.1"/>
    </source>
</evidence>
<feature type="repeat" description="ANK" evidence="3">
    <location>
        <begin position="185"/>
        <end position="217"/>
    </location>
</feature>
<gene>
    <name evidence="4" type="ORF">CAUJ_LOCUS14915</name>
</gene>
<feature type="repeat" description="ANK" evidence="3">
    <location>
        <begin position="115"/>
        <end position="148"/>
    </location>
</feature>
<dbReference type="PANTHER" id="PTHR24193">
    <property type="entry name" value="ANKYRIN REPEAT PROTEIN"/>
    <property type="match status" value="1"/>
</dbReference>
<dbReference type="OrthoDB" id="5406014at2759"/>
<dbReference type="EMBL" id="CAJGYM010000149">
    <property type="protein sequence ID" value="CAD6199010.1"/>
    <property type="molecule type" value="Genomic_DNA"/>
</dbReference>
<evidence type="ECO:0000256" key="3">
    <source>
        <dbReference type="PROSITE-ProRule" id="PRU00023"/>
    </source>
</evidence>